<reference evidence="2" key="1">
    <citation type="journal article" date="2021" name="Nat. Commun.">
        <title>Genetic determinants of endophytism in the Arabidopsis root mycobiome.</title>
        <authorList>
            <person name="Mesny F."/>
            <person name="Miyauchi S."/>
            <person name="Thiergart T."/>
            <person name="Pickel B."/>
            <person name="Atanasova L."/>
            <person name="Karlsson M."/>
            <person name="Huettel B."/>
            <person name="Barry K.W."/>
            <person name="Haridas S."/>
            <person name="Chen C."/>
            <person name="Bauer D."/>
            <person name="Andreopoulos W."/>
            <person name="Pangilinan J."/>
            <person name="LaButti K."/>
            <person name="Riley R."/>
            <person name="Lipzen A."/>
            <person name="Clum A."/>
            <person name="Drula E."/>
            <person name="Henrissat B."/>
            <person name="Kohler A."/>
            <person name="Grigoriev I.V."/>
            <person name="Martin F.M."/>
            <person name="Hacquard S."/>
        </authorList>
    </citation>
    <scope>NUCLEOTIDE SEQUENCE</scope>
    <source>
        <strain evidence="2">MPI-CAGE-AT-0147</strain>
    </source>
</reference>
<feature type="compositionally biased region" description="Basic and acidic residues" evidence="1">
    <location>
        <begin position="73"/>
        <end position="104"/>
    </location>
</feature>
<dbReference type="EMBL" id="JAGMUV010000001">
    <property type="protein sequence ID" value="KAH7176974.1"/>
    <property type="molecule type" value="Genomic_DNA"/>
</dbReference>
<feature type="compositionally biased region" description="Polar residues" evidence="1">
    <location>
        <begin position="23"/>
        <end position="72"/>
    </location>
</feature>
<feature type="compositionally biased region" description="Low complexity" evidence="1">
    <location>
        <begin position="1"/>
        <end position="17"/>
    </location>
</feature>
<evidence type="ECO:0000313" key="2">
    <source>
        <dbReference type="EMBL" id="KAH7176974.1"/>
    </source>
</evidence>
<dbReference type="AlphaFoldDB" id="A0A9P9FVG1"/>
<accession>A0A9P9FVG1</accession>
<organism evidence="2 3">
    <name type="scientific">Dactylonectria macrodidyma</name>
    <dbReference type="NCBI Taxonomy" id="307937"/>
    <lineage>
        <taxon>Eukaryota</taxon>
        <taxon>Fungi</taxon>
        <taxon>Dikarya</taxon>
        <taxon>Ascomycota</taxon>
        <taxon>Pezizomycotina</taxon>
        <taxon>Sordariomycetes</taxon>
        <taxon>Hypocreomycetidae</taxon>
        <taxon>Hypocreales</taxon>
        <taxon>Nectriaceae</taxon>
        <taxon>Dactylonectria</taxon>
    </lineage>
</organism>
<protein>
    <submittedName>
        <fullName evidence="2">Uncharacterized protein</fullName>
    </submittedName>
</protein>
<sequence length="104" mass="11730">MPTYFSSSSSQSYQSSSTRDGRTNMQSFSKQVESNPDGTNVRTAYQDNNNPVQYSDRQYTSDGRLVSSNSQDASRRIEDVSDSDADRRYKEAIEDEYAKREGGS</sequence>
<name>A0A9P9FVG1_9HYPO</name>
<comment type="caution">
    <text evidence="2">The sequence shown here is derived from an EMBL/GenBank/DDBJ whole genome shotgun (WGS) entry which is preliminary data.</text>
</comment>
<evidence type="ECO:0000313" key="3">
    <source>
        <dbReference type="Proteomes" id="UP000738349"/>
    </source>
</evidence>
<dbReference type="Proteomes" id="UP000738349">
    <property type="component" value="Unassembled WGS sequence"/>
</dbReference>
<dbReference type="OrthoDB" id="4161095at2759"/>
<keyword evidence="3" id="KW-1185">Reference proteome</keyword>
<feature type="region of interest" description="Disordered" evidence="1">
    <location>
        <begin position="1"/>
        <end position="104"/>
    </location>
</feature>
<evidence type="ECO:0000256" key="1">
    <source>
        <dbReference type="SAM" id="MobiDB-lite"/>
    </source>
</evidence>
<proteinExistence type="predicted"/>
<gene>
    <name evidence="2" type="ORF">EDB81DRAFT_773857</name>
</gene>